<evidence type="ECO:0000256" key="2">
    <source>
        <dbReference type="ARBA" id="ARBA00022490"/>
    </source>
</evidence>
<dbReference type="InterPro" id="IPR048300">
    <property type="entry name" value="TACO1_YebC-like_2nd/3rd_dom"/>
</dbReference>
<dbReference type="NCBIfam" id="NF009044">
    <property type="entry name" value="PRK12378.1"/>
    <property type="match status" value="1"/>
</dbReference>
<evidence type="ECO:0000313" key="10">
    <source>
        <dbReference type="EMBL" id="PFG74301.1"/>
    </source>
</evidence>
<comment type="similarity">
    <text evidence="1 6">Belongs to the TACO1 family.</text>
</comment>
<evidence type="ECO:0000256" key="3">
    <source>
        <dbReference type="ARBA" id="ARBA00023015"/>
    </source>
</evidence>
<evidence type="ECO:0000256" key="1">
    <source>
        <dbReference type="ARBA" id="ARBA00008724"/>
    </source>
</evidence>
<evidence type="ECO:0000256" key="6">
    <source>
        <dbReference type="HAMAP-Rule" id="MF_00693"/>
    </source>
</evidence>
<gene>
    <name evidence="10" type="ORF">A9A59_1519</name>
</gene>
<evidence type="ECO:0000256" key="4">
    <source>
        <dbReference type="ARBA" id="ARBA00023125"/>
    </source>
</evidence>
<dbReference type="SUPFAM" id="SSF75625">
    <property type="entry name" value="YebC-like"/>
    <property type="match status" value="1"/>
</dbReference>
<dbReference type="InterPro" id="IPR017856">
    <property type="entry name" value="Integrase-like_N"/>
</dbReference>
<comment type="subcellular location">
    <subcellularLocation>
        <location evidence="6">Cytoplasm</location>
    </subcellularLocation>
</comment>
<evidence type="ECO:0000259" key="9">
    <source>
        <dbReference type="Pfam" id="PF20772"/>
    </source>
</evidence>
<dbReference type="InterPro" id="IPR029072">
    <property type="entry name" value="YebC-like"/>
</dbReference>
<dbReference type="Gene3D" id="1.10.10.200">
    <property type="match status" value="1"/>
</dbReference>
<proteinExistence type="inferred from homology"/>
<protein>
    <recommendedName>
        <fullName evidence="6">Probable transcriptional regulatory protein A9A59_1519</fullName>
    </recommendedName>
</protein>
<keyword evidence="4 6" id="KW-0238">DNA-binding</keyword>
<dbReference type="GO" id="GO:0006355">
    <property type="term" value="P:regulation of DNA-templated transcription"/>
    <property type="evidence" value="ECO:0007669"/>
    <property type="project" value="UniProtKB-UniRule"/>
</dbReference>
<comment type="caution">
    <text evidence="10">The sequence shown here is derived from an EMBL/GenBank/DDBJ whole genome shotgun (WGS) entry which is preliminary data.</text>
</comment>
<evidence type="ECO:0000313" key="11">
    <source>
        <dbReference type="Proteomes" id="UP000223071"/>
    </source>
</evidence>
<dbReference type="FunFam" id="1.10.10.200:FF:000002">
    <property type="entry name" value="Probable transcriptional regulatory protein CLM62_37755"/>
    <property type="match status" value="1"/>
</dbReference>
<dbReference type="RefSeq" id="WP_098503696.1">
    <property type="nucleotide sequence ID" value="NZ_PDJQ01000001.1"/>
</dbReference>
<dbReference type="GO" id="GO:0003677">
    <property type="term" value="F:DNA binding"/>
    <property type="evidence" value="ECO:0007669"/>
    <property type="project" value="UniProtKB-UniRule"/>
</dbReference>
<dbReference type="InterPro" id="IPR049083">
    <property type="entry name" value="TACO1_YebC_N"/>
</dbReference>
<dbReference type="Proteomes" id="UP000223071">
    <property type="component" value="Unassembled WGS sequence"/>
</dbReference>
<sequence>MAGHSKWAQIKRQKGANDQKRGALFTKLTREIMQAAKQGGPDPAGNFKLRLAIQRARAANMPNDNIERAIAKATGGASEDQLEEITYEGYGPGGIAILISALTDNRNRTVSEVRHQFSRAGGSLGETGSVAWQFEPRGIITIPLEGRDPDEVALQAIDAGAEDVDVQGDVIEVRTDPASLESVRKQLEAAGFQVENADFAMVPKTTIELDEKTAHQALRLIEALEDLEDVQRVYSNAEFSDEAVASYAG</sequence>
<dbReference type="NCBIfam" id="NF001030">
    <property type="entry name" value="PRK00110.1"/>
    <property type="match status" value="1"/>
</dbReference>
<keyword evidence="11" id="KW-1185">Reference proteome</keyword>
<dbReference type="Gene3D" id="3.30.70.980">
    <property type="match status" value="2"/>
</dbReference>
<keyword evidence="2 6" id="KW-0963">Cytoplasm</keyword>
<keyword evidence="3 6" id="KW-0805">Transcription regulation</keyword>
<dbReference type="NCBIfam" id="TIGR01033">
    <property type="entry name" value="YebC/PmpR family DNA-binding transcriptional regulator"/>
    <property type="match status" value="1"/>
</dbReference>
<dbReference type="Pfam" id="PF01709">
    <property type="entry name" value="Transcrip_reg"/>
    <property type="match status" value="1"/>
</dbReference>
<feature type="region of interest" description="Disordered" evidence="7">
    <location>
        <begin position="1"/>
        <end position="22"/>
    </location>
</feature>
<feature type="domain" description="TACO1/YebC-like N-terminal" evidence="9">
    <location>
        <begin position="5"/>
        <end position="76"/>
    </location>
</feature>
<dbReference type="Pfam" id="PF20772">
    <property type="entry name" value="TACO1_YebC_N"/>
    <property type="match status" value="1"/>
</dbReference>
<name>A0A2A9HGP4_TEPT2</name>
<organism evidence="10 11">
    <name type="scientific">Tepidiforma thermophila (strain KCTC 52669 / CGMCC 1.13589 / G233)</name>
    <dbReference type="NCBI Taxonomy" id="2761530"/>
    <lineage>
        <taxon>Bacteria</taxon>
        <taxon>Bacillati</taxon>
        <taxon>Chloroflexota</taxon>
        <taxon>Tepidiformia</taxon>
        <taxon>Tepidiformales</taxon>
        <taxon>Tepidiformaceae</taxon>
        <taxon>Tepidiforma</taxon>
    </lineage>
</organism>
<dbReference type="HAMAP" id="MF_00693">
    <property type="entry name" value="Transcrip_reg_TACO1"/>
    <property type="match status" value="1"/>
</dbReference>
<reference evidence="10 11" key="1">
    <citation type="submission" date="2017-09" db="EMBL/GenBank/DDBJ databases">
        <title>Sequencing the genomes of two abundant thermophiles in Great Basin hot springs: Thermocrinis jamiesonii and novel Chloroflexi Thermoflexus hugenholtzii.</title>
        <authorList>
            <person name="Hedlund B."/>
        </authorList>
    </citation>
    <scope>NUCLEOTIDE SEQUENCE [LARGE SCALE GENOMIC DNA]</scope>
    <source>
        <strain evidence="10 11">G233</strain>
    </source>
</reference>
<feature type="domain" description="TACO1/YebC-like second and third" evidence="8">
    <location>
        <begin position="82"/>
        <end position="237"/>
    </location>
</feature>
<dbReference type="GO" id="GO:0005829">
    <property type="term" value="C:cytosol"/>
    <property type="evidence" value="ECO:0007669"/>
    <property type="project" value="TreeGrafter"/>
</dbReference>
<dbReference type="PANTHER" id="PTHR12532:SF6">
    <property type="entry name" value="TRANSCRIPTIONAL REGULATORY PROTEIN YEBC-RELATED"/>
    <property type="match status" value="1"/>
</dbReference>
<evidence type="ECO:0000256" key="5">
    <source>
        <dbReference type="ARBA" id="ARBA00023163"/>
    </source>
</evidence>
<dbReference type="PANTHER" id="PTHR12532">
    <property type="entry name" value="TRANSLATIONAL ACTIVATOR OF CYTOCHROME C OXIDASE 1"/>
    <property type="match status" value="1"/>
</dbReference>
<dbReference type="AlphaFoldDB" id="A0A2A9HGP4"/>
<keyword evidence="5 6" id="KW-0804">Transcription</keyword>
<dbReference type="InterPro" id="IPR002876">
    <property type="entry name" value="Transcrip_reg_TACO1-like"/>
</dbReference>
<dbReference type="EMBL" id="PDJQ01000001">
    <property type="protein sequence ID" value="PFG74301.1"/>
    <property type="molecule type" value="Genomic_DNA"/>
</dbReference>
<dbReference type="InterPro" id="IPR026564">
    <property type="entry name" value="Transcrip_reg_TACO1-like_dom3"/>
</dbReference>
<accession>A0A2A9HGP4</accession>
<evidence type="ECO:0000259" key="8">
    <source>
        <dbReference type="Pfam" id="PF01709"/>
    </source>
</evidence>
<evidence type="ECO:0000256" key="7">
    <source>
        <dbReference type="SAM" id="MobiDB-lite"/>
    </source>
</evidence>